<keyword evidence="7" id="KW-0256">Endoplasmic reticulum</keyword>
<protein>
    <recommendedName>
        <fullName evidence="16">TUSC3</fullName>
    </recommendedName>
</protein>
<keyword evidence="15" id="KW-1185">Reference proteome</keyword>
<dbReference type="PANTHER" id="PTHR12692">
    <property type="entry name" value="DOLICHYL-DIPHOSPHOOLIGOSACCHARIDE--PROTEIN GLYCOSYLTRANSFERASE-RELATED"/>
    <property type="match status" value="1"/>
</dbReference>
<dbReference type="Gene3D" id="3.40.30.10">
    <property type="entry name" value="Glutaredoxin"/>
    <property type="match status" value="1"/>
</dbReference>
<comment type="similarity">
    <text evidence="3">Belongs to the OST3/OST6 family.</text>
</comment>
<feature type="transmembrane region" description="Helical" evidence="13">
    <location>
        <begin position="229"/>
        <end position="248"/>
    </location>
</feature>
<comment type="function">
    <text evidence="1">Subunit of the oligosaccharyl transferase (OST) complex that catalyzes the initial transfer of a defined glycan (Glc(3)Man(9)GlcNAc(2) in eukaryotes) from the lipid carrier dolichol-pyrophosphate to an asparagine residue within an Asn-X-Ser/Thr consensus motif in nascent polypeptide chains, the first step in protein N-glycosylation. N-glycosylation occurs cotranslationally and the complex associates with the Sec61 complex at the channel-forming translocon complex that mediates protein translocation across the endoplasmic reticulum (ER). All subunits are required for a maximal enzyme activity.</text>
</comment>
<sequence length="398" mass="44570">MPPDFAKVGGAKGYLIRMRVYVATILSTVLILLPSCSISQSEPQAPMSLSQKVSTLNDLSLRRPVIRLDGEKFKNLVRSAPRNYSMFIMFTALKPQRGCSVCKQASDEFQILANSYMYSPGRSSALYFAMVDFDDAQDAFQSMKLNTAPVFIRFPPKGKPKKADTFEVQRHGFDAEVLYRFISEKTGVQFRVMRPPNYFMNIVLLMTVALLAGLIYLKRDSLDFLFQKSTWGVIVISFILVMMSGQMWNQIRGASFAHRDPRTGAMSYIHGSSQGQFVMETYIVMGLHGAISIGVILMNEANTMKDLSDQQRKGMAGIGFAMLVFFFSVILAIFRSKYQGYPYSLGMRSHYSTSATTALVQHPSNCHNSSSTDTKLHHHPSTTIACSNHNSNLFCSML</sequence>
<evidence type="ECO:0000256" key="11">
    <source>
        <dbReference type="ARBA" id="ARBA00023157"/>
    </source>
</evidence>
<evidence type="ECO:0000256" key="7">
    <source>
        <dbReference type="ARBA" id="ARBA00022824"/>
    </source>
</evidence>
<dbReference type="InterPro" id="IPR021149">
    <property type="entry name" value="OligosaccharylTrfase_OST3/OST6"/>
</dbReference>
<keyword evidence="9 13" id="KW-1133">Transmembrane helix</keyword>
<evidence type="ECO:0000313" key="14">
    <source>
        <dbReference type="EMBL" id="KAF6032363.1"/>
    </source>
</evidence>
<dbReference type="Pfam" id="PF04756">
    <property type="entry name" value="OST3_OST6"/>
    <property type="match status" value="1"/>
</dbReference>
<comment type="caution">
    <text evidence="14">The sequence shown here is derived from an EMBL/GenBank/DDBJ whole genome shotgun (WGS) entry which is preliminary data.</text>
</comment>
<dbReference type="InterPro" id="IPR036249">
    <property type="entry name" value="Thioredoxin-like_sf"/>
</dbReference>
<proteinExistence type="inferred from homology"/>
<evidence type="ECO:0000256" key="9">
    <source>
        <dbReference type="ARBA" id="ARBA00022989"/>
    </source>
</evidence>
<evidence type="ECO:0000313" key="15">
    <source>
        <dbReference type="Proteomes" id="UP000593567"/>
    </source>
</evidence>
<name>A0A7J7K2F2_BUGNE</name>
<evidence type="ECO:0000256" key="5">
    <source>
        <dbReference type="ARBA" id="ARBA00022692"/>
    </source>
</evidence>
<evidence type="ECO:0000256" key="6">
    <source>
        <dbReference type="ARBA" id="ARBA00022729"/>
    </source>
</evidence>
<dbReference type="FunFam" id="3.40.30.10:FF:000009">
    <property type="entry name" value="Tumor suppressor candidate 3"/>
    <property type="match status" value="1"/>
</dbReference>
<feature type="transmembrane region" description="Helical" evidence="13">
    <location>
        <begin position="314"/>
        <end position="334"/>
    </location>
</feature>
<gene>
    <name evidence="14" type="ORF">EB796_009324</name>
</gene>
<dbReference type="GO" id="GO:0008250">
    <property type="term" value="C:oligosaccharyltransferase complex"/>
    <property type="evidence" value="ECO:0007669"/>
    <property type="project" value="TreeGrafter"/>
</dbReference>
<dbReference type="Proteomes" id="UP000593567">
    <property type="component" value="Unassembled WGS sequence"/>
</dbReference>
<keyword evidence="10 13" id="KW-0472">Membrane</keyword>
<keyword evidence="8" id="KW-0460">Magnesium</keyword>
<evidence type="ECO:0000256" key="4">
    <source>
        <dbReference type="ARBA" id="ARBA00022448"/>
    </source>
</evidence>
<dbReference type="GO" id="GO:0015693">
    <property type="term" value="P:magnesium ion transport"/>
    <property type="evidence" value="ECO:0007669"/>
    <property type="project" value="UniProtKB-ARBA"/>
</dbReference>
<reference evidence="14" key="1">
    <citation type="submission" date="2020-06" db="EMBL/GenBank/DDBJ databases">
        <title>Draft genome of Bugula neritina, a colonial animal packing powerful symbionts and potential medicines.</title>
        <authorList>
            <person name="Rayko M."/>
        </authorList>
    </citation>
    <scope>NUCLEOTIDE SEQUENCE [LARGE SCALE GENOMIC DNA]</scope>
    <source>
        <strain evidence="14">Kwan_BN1</strain>
    </source>
</reference>
<keyword evidence="4" id="KW-0813">Transport</keyword>
<comment type="pathway">
    <text evidence="12">Protein modification.</text>
</comment>
<dbReference type="AlphaFoldDB" id="A0A7J7K2F2"/>
<evidence type="ECO:0000256" key="1">
    <source>
        <dbReference type="ARBA" id="ARBA00002791"/>
    </source>
</evidence>
<evidence type="ECO:0000256" key="2">
    <source>
        <dbReference type="ARBA" id="ARBA00004477"/>
    </source>
</evidence>
<organism evidence="14 15">
    <name type="scientific">Bugula neritina</name>
    <name type="common">Brown bryozoan</name>
    <name type="synonym">Sertularia neritina</name>
    <dbReference type="NCBI Taxonomy" id="10212"/>
    <lineage>
        <taxon>Eukaryota</taxon>
        <taxon>Metazoa</taxon>
        <taxon>Spiralia</taxon>
        <taxon>Lophotrochozoa</taxon>
        <taxon>Bryozoa</taxon>
        <taxon>Gymnolaemata</taxon>
        <taxon>Cheilostomatida</taxon>
        <taxon>Flustrina</taxon>
        <taxon>Buguloidea</taxon>
        <taxon>Bugulidae</taxon>
        <taxon>Bugula</taxon>
    </lineage>
</organism>
<feature type="transmembrane region" description="Helical" evidence="13">
    <location>
        <begin position="282"/>
        <end position="302"/>
    </location>
</feature>
<comment type="subcellular location">
    <subcellularLocation>
        <location evidence="2">Endoplasmic reticulum membrane</location>
        <topology evidence="2">Multi-pass membrane protein</topology>
    </subcellularLocation>
</comment>
<dbReference type="SUPFAM" id="SSF52833">
    <property type="entry name" value="Thioredoxin-like"/>
    <property type="match status" value="1"/>
</dbReference>
<accession>A0A7J7K2F2</accession>
<dbReference type="OrthoDB" id="67566at2759"/>
<dbReference type="EMBL" id="VXIV02001513">
    <property type="protein sequence ID" value="KAF6032363.1"/>
    <property type="molecule type" value="Genomic_DNA"/>
</dbReference>
<keyword evidence="6" id="KW-0732">Signal</keyword>
<feature type="transmembrane region" description="Helical" evidence="13">
    <location>
        <begin position="198"/>
        <end position="217"/>
    </location>
</feature>
<keyword evidence="5 13" id="KW-0812">Transmembrane</keyword>
<evidence type="ECO:0000256" key="12">
    <source>
        <dbReference type="ARBA" id="ARBA00043952"/>
    </source>
</evidence>
<keyword evidence="11" id="KW-1015">Disulfide bond</keyword>
<evidence type="ECO:0008006" key="16">
    <source>
        <dbReference type="Google" id="ProtNLM"/>
    </source>
</evidence>
<evidence type="ECO:0000256" key="10">
    <source>
        <dbReference type="ARBA" id="ARBA00023136"/>
    </source>
</evidence>
<evidence type="ECO:0000256" key="3">
    <source>
        <dbReference type="ARBA" id="ARBA00009561"/>
    </source>
</evidence>
<evidence type="ECO:0000256" key="8">
    <source>
        <dbReference type="ARBA" id="ARBA00022842"/>
    </source>
</evidence>
<dbReference type="PANTHER" id="PTHR12692:SF0">
    <property type="entry name" value="GH11935P"/>
    <property type="match status" value="1"/>
</dbReference>
<evidence type="ECO:0000256" key="13">
    <source>
        <dbReference type="SAM" id="Phobius"/>
    </source>
</evidence>
<dbReference type="GO" id="GO:0018279">
    <property type="term" value="P:protein N-linked glycosylation via asparagine"/>
    <property type="evidence" value="ECO:0007669"/>
    <property type="project" value="TreeGrafter"/>
</dbReference>